<keyword evidence="3" id="KW-1185">Reference proteome</keyword>
<dbReference type="PANTHER" id="PTHR35841:SF1">
    <property type="entry name" value="PHOSPHONATES-BINDING PERIPLASMIC PROTEIN"/>
    <property type="match status" value="1"/>
</dbReference>
<evidence type="ECO:0000313" key="3">
    <source>
        <dbReference type="Proteomes" id="UP000663903"/>
    </source>
</evidence>
<dbReference type="Gene3D" id="3.40.190.10">
    <property type="entry name" value="Periplasmic binding protein-like II"/>
    <property type="match status" value="2"/>
</dbReference>
<dbReference type="Proteomes" id="UP000663903">
    <property type="component" value="Chromosome"/>
</dbReference>
<dbReference type="SUPFAM" id="SSF53850">
    <property type="entry name" value="Periplasmic binding protein-like II"/>
    <property type="match status" value="1"/>
</dbReference>
<sequence>MQKVKHGAAGLRPALALAATLMAGLAPLGAQAEIVFAISEGSSGSGTAATDADMARRYKPVVDTIERVLQERVAVKYVRDLPLLAEGIKAGRYDLVMARPTDYAARGVRDHGYSAVATSLPDGHCYMVVNADSPLKTLADAKGKRFILPEEAAYMTRFCLAELRDKGMPLGAGDKTFVREQGAIPFSIKSNMVPVGGFSSYASAAGQLDKEGLRLLHKSRPQPHMPLIAGKKIQPPQVKQLGDELVAMAKTDAGGKALAAVGIQGFDTQPQKRLFELLDWLDKK</sequence>
<evidence type="ECO:0000313" key="2">
    <source>
        <dbReference type="EMBL" id="QTD45594.1"/>
    </source>
</evidence>
<proteinExistence type="predicted"/>
<accession>A0A975CHC1</accession>
<reference evidence="2" key="1">
    <citation type="submission" date="2021-03" db="EMBL/GenBank/DDBJ databases">
        <title>Ottowia sp. 27C isolated from the cloaca of a Giant Asian pond turtle (Heosemys grandis).</title>
        <authorList>
            <person name="Spergser J."/>
            <person name="Busse H.-J."/>
        </authorList>
    </citation>
    <scope>NUCLEOTIDE SEQUENCE</scope>
    <source>
        <strain evidence="2">27C</strain>
    </source>
</reference>
<dbReference type="AlphaFoldDB" id="A0A975CHC1"/>
<dbReference type="EMBL" id="CP071796">
    <property type="protein sequence ID" value="QTD45594.1"/>
    <property type="molecule type" value="Genomic_DNA"/>
</dbReference>
<keyword evidence="1" id="KW-0732">Signal</keyword>
<feature type="signal peptide" evidence="1">
    <location>
        <begin position="1"/>
        <end position="32"/>
    </location>
</feature>
<dbReference type="PANTHER" id="PTHR35841">
    <property type="entry name" value="PHOSPHONATES-BINDING PERIPLASMIC PROTEIN"/>
    <property type="match status" value="1"/>
</dbReference>
<evidence type="ECO:0000256" key="1">
    <source>
        <dbReference type="SAM" id="SignalP"/>
    </source>
</evidence>
<feature type="chain" id="PRO_5037133686" evidence="1">
    <location>
        <begin position="33"/>
        <end position="284"/>
    </location>
</feature>
<gene>
    <name evidence="2" type="ORF">J1M35_01320</name>
</gene>
<protein>
    <submittedName>
        <fullName evidence="2">PhnD/SsuA/transferrin family substrate-binding protein</fullName>
    </submittedName>
</protein>
<dbReference type="Pfam" id="PF12974">
    <property type="entry name" value="Phosphonate-bd"/>
    <property type="match status" value="1"/>
</dbReference>
<name>A0A975CHC1_9BURK</name>
<dbReference type="RefSeq" id="WP_208009342.1">
    <property type="nucleotide sequence ID" value="NZ_CP071796.1"/>
</dbReference>
<organism evidence="2 3">
    <name type="scientific">Ottowia testudinis</name>
    <dbReference type="NCBI Taxonomy" id="2816950"/>
    <lineage>
        <taxon>Bacteria</taxon>
        <taxon>Pseudomonadati</taxon>
        <taxon>Pseudomonadota</taxon>
        <taxon>Betaproteobacteria</taxon>
        <taxon>Burkholderiales</taxon>
        <taxon>Comamonadaceae</taxon>
        <taxon>Ottowia</taxon>
    </lineage>
</organism>
<dbReference type="KEGG" id="otd:J1M35_01320"/>